<dbReference type="Pfam" id="PF11007">
    <property type="entry name" value="CotJA"/>
    <property type="match status" value="1"/>
</dbReference>
<protein>
    <submittedName>
        <fullName evidence="1">Spore coat associated protein JA (CotJA)</fullName>
    </submittedName>
</protein>
<dbReference type="InterPro" id="IPR020256">
    <property type="entry name" value="Spore_coat_CotJA"/>
</dbReference>
<dbReference type="AlphaFoldDB" id="A0A1W1VYN4"/>
<sequence>MNEAQVQGFNWELARAYIPWQRYTTRWSPEEGLKKGTIFPELYRPYHPTGR</sequence>
<dbReference type="STRING" id="698762.SAMN00808754_2360"/>
<accession>A0A1W1VYN4</accession>
<gene>
    <name evidence="1" type="ORF">SAMN00808754_2360</name>
</gene>
<dbReference type="OrthoDB" id="9800571at2"/>
<evidence type="ECO:0000313" key="1">
    <source>
        <dbReference type="EMBL" id="SMB98479.1"/>
    </source>
</evidence>
<dbReference type="RefSeq" id="WP_084665902.1">
    <property type="nucleotide sequence ID" value="NZ_LT838272.1"/>
</dbReference>
<proteinExistence type="predicted"/>
<name>A0A1W1VYN4_9FIRM</name>
<evidence type="ECO:0000313" key="2">
    <source>
        <dbReference type="Proteomes" id="UP000192569"/>
    </source>
</evidence>
<dbReference type="Proteomes" id="UP000192569">
    <property type="component" value="Chromosome I"/>
</dbReference>
<dbReference type="EMBL" id="LT838272">
    <property type="protein sequence ID" value="SMB98479.1"/>
    <property type="molecule type" value="Genomic_DNA"/>
</dbReference>
<organism evidence="1 2">
    <name type="scientific">Thermanaeromonas toyohensis ToBE</name>
    <dbReference type="NCBI Taxonomy" id="698762"/>
    <lineage>
        <taxon>Bacteria</taxon>
        <taxon>Bacillati</taxon>
        <taxon>Bacillota</taxon>
        <taxon>Clostridia</taxon>
        <taxon>Neomoorellales</taxon>
        <taxon>Neomoorellaceae</taxon>
        <taxon>Thermanaeromonas</taxon>
    </lineage>
</organism>
<reference evidence="1 2" key="1">
    <citation type="submission" date="2017-04" db="EMBL/GenBank/DDBJ databases">
        <authorList>
            <person name="Afonso C.L."/>
            <person name="Miller P.J."/>
            <person name="Scott M.A."/>
            <person name="Spackman E."/>
            <person name="Goraichik I."/>
            <person name="Dimitrov K.M."/>
            <person name="Suarez D.L."/>
            <person name="Swayne D.E."/>
        </authorList>
    </citation>
    <scope>NUCLEOTIDE SEQUENCE [LARGE SCALE GENOMIC DNA]</scope>
    <source>
        <strain evidence="1 2">ToBE</strain>
    </source>
</reference>
<keyword evidence="2" id="KW-1185">Reference proteome</keyword>